<evidence type="ECO:0000256" key="1">
    <source>
        <dbReference type="SAM" id="Phobius"/>
    </source>
</evidence>
<organism evidence="2 3">
    <name type="scientific">Fructilactobacillus cliffordii</name>
    <dbReference type="NCBI Taxonomy" id="2940299"/>
    <lineage>
        <taxon>Bacteria</taxon>
        <taxon>Bacillati</taxon>
        <taxon>Bacillota</taxon>
        <taxon>Bacilli</taxon>
        <taxon>Lactobacillales</taxon>
        <taxon>Lactobacillaceae</taxon>
        <taxon>Fructilactobacillus</taxon>
    </lineage>
</organism>
<keyword evidence="1" id="KW-1133">Transmembrane helix</keyword>
<dbReference type="EMBL" id="CP097119">
    <property type="protein sequence ID" value="USS89403.1"/>
    <property type="molecule type" value="Genomic_DNA"/>
</dbReference>
<proteinExistence type="predicted"/>
<evidence type="ECO:0000313" key="2">
    <source>
        <dbReference type="EMBL" id="USS89403.1"/>
    </source>
</evidence>
<feature type="transmembrane region" description="Helical" evidence="1">
    <location>
        <begin position="12"/>
        <end position="29"/>
    </location>
</feature>
<keyword evidence="1" id="KW-0812">Transmembrane</keyword>
<evidence type="ECO:0000313" key="3">
    <source>
        <dbReference type="Proteomes" id="UP001055911"/>
    </source>
</evidence>
<dbReference type="AlphaFoldDB" id="A0A9Q8ZU89"/>
<name>A0A9Q8ZU89_9LACO</name>
<accession>A0A9Q8ZU89</accession>
<protein>
    <submittedName>
        <fullName evidence="2">Uncharacterized protein</fullName>
    </submittedName>
</protein>
<sequence length="201" mass="23480">METFKKYRKQIGVGLLMLVVVIVGILTGVNRYQLYQEQTKADNLHTKYHMLKKSYDEMTTDDVTYQENLTYENVKTIAQTNNDVLKKVMQETFGNYPTDDAKQKAIKTVQKQYMSNADATALINSVPGTTQLNNVSIYNYSSPEARGGHYYYSNVTVTFYGRHHRRLHTNRYLFKVDLNKGDLNSNKVRFHLIQIFKEQRR</sequence>
<keyword evidence="1" id="KW-0472">Membrane</keyword>
<gene>
    <name evidence="2" type="ORF">M3M40_00935</name>
</gene>
<dbReference type="RefSeq" id="WP_252766953.1">
    <property type="nucleotide sequence ID" value="NZ_CP097119.1"/>
</dbReference>
<keyword evidence="3" id="KW-1185">Reference proteome</keyword>
<reference evidence="2" key="1">
    <citation type="submission" date="2022-05" db="EMBL/GenBank/DDBJ databases">
        <authorList>
            <person name="Oliphant S.A."/>
            <person name="Watson-Haigh N.S."/>
            <person name="Sumby K.M."/>
            <person name="Gardner J.M."/>
            <person name="Jiranek V."/>
        </authorList>
    </citation>
    <scope>NUCLEOTIDE SEQUENCE</scope>
    <source>
        <strain evidence="2">KI4_B1</strain>
    </source>
</reference>
<dbReference type="Proteomes" id="UP001055911">
    <property type="component" value="Chromosome"/>
</dbReference>